<dbReference type="GO" id="GO:0008270">
    <property type="term" value="F:zinc ion binding"/>
    <property type="evidence" value="ECO:0007669"/>
    <property type="project" value="UniProtKB-KW"/>
</dbReference>
<dbReference type="InterPro" id="IPR003656">
    <property type="entry name" value="Znf_BED"/>
</dbReference>
<keyword evidence="7" id="KW-1185">Reference proteome</keyword>
<dbReference type="EMBL" id="JAPZBS010000008">
    <property type="protein sequence ID" value="KAJ5364992.1"/>
    <property type="molecule type" value="Genomic_DNA"/>
</dbReference>
<comment type="caution">
    <text evidence="6">The sequence shown here is derived from an EMBL/GenBank/DDBJ whole genome shotgun (WGS) entry which is preliminary data.</text>
</comment>
<reference evidence="6" key="1">
    <citation type="submission" date="2022-11" db="EMBL/GenBank/DDBJ databases">
        <authorList>
            <person name="Petersen C."/>
        </authorList>
    </citation>
    <scope>NUCLEOTIDE SEQUENCE</scope>
    <source>
        <strain evidence="6">IBT 29864</strain>
    </source>
</reference>
<dbReference type="OrthoDB" id="4361624at2759"/>
<dbReference type="RefSeq" id="XP_056552618.1">
    <property type="nucleotide sequence ID" value="XM_056703618.1"/>
</dbReference>
<evidence type="ECO:0000256" key="2">
    <source>
        <dbReference type="ARBA" id="ARBA00022771"/>
    </source>
</evidence>
<accession>A0A9W9V148</accession>
<evidence type="ECO:0000259" key="5">
    <source>
        <dbReference type="PROSITE" id="PS50808"/>
    </source>
</evidence>
<evidence type="ECO:0000313" key="6">
    <source>
        <dbReference type="EMBL" id="KAJ5364992.1"/>
    </source>
</evidence>
<evidence type="ECO:0000256" key="3">
    <source>
        <dbReference type="ARBA" id="ARBA00022833"/>
    </source>
</evidence>
<feature type="domain" description="BED-type" evidence="5">
    <location>
        <begin position="104"/>
        <end position="180"/>
    </location>
</feature>
<reference evidence="6" key="2">
    <citation type="journal article" date="2023" name="IMA Fungus">
        <title>Comparative genomic study of the Penicillium genus elucidates a diverse pangenome and 15 lateral gene transfer events.</title>
        <authorList>
            <person name="Petersen C."/>
            <person name="Sorensen T."/>
            <person name="Nielsen M.R."/>
            <person name="Sondergaard T.E."/>
            <person name="Sorensen J.L."/>
            <person name="Fitzpatrick D.A."/>
            <person name="Frisvad J.C."/>
            <person name="Nielsen K.L."/>
        </authorList>
    </citation>
    <scope>NUCLEOTIDE SEQUENCE</scope>
    <source>
        <strain evidence="6">IBT 29864</strain>
    </source>
</reference>
<keyword evidence="2 4" id="KW-0863">Zinc-finger</keyword>
<dbReference type="PROSITE" id="PS50808">
    <property type="entry name" value="ZF_BED"/>
    <property type="match status" value="1"/>
</dbReference>
<dbReference type="AlphaFoldDB" id="A0A9W9V148"/>
<protein>
    <recommendedName>
        <fullName evidence="5">BED-type domain-containing protein</fullName>
    </recommendedName>
</protein>
<dbReference type="Proteomes" id="UP001147782">
    <property type="component" value="Unassembled WGS sequence"/>
</dbReference>
<keyword evidence="1" id="KW-0479">Metal-binding</keyword>
<dbReference type="SMART" id="SM00614">
    <property type="entry name" value="ZnF_BED"/>
    <property type="match status" value="1"/>
</dbReference>
<gene>
    <name evidence="6" type="ORF">N7496_010705</name>
</gene>
<keyword evidence="3" id="KW-0862">Zinc</keyword>
<evidence type="ECO:0000256" key="1">
    <source>
        <dbReference type="ARBA" id="ARBA00022723"/>
    </source>
</evidence>
<sequence length="242" mass="27369">MSESQQSDFASSLYDGDIDTLAYLTPSNRPVTPGPSSSQQTFDTFDSEFLRPVIPLVVPSSLTRVGPDRRKAFVLYDEMTHSDWVDWWLQTDYGRKSKIHWDSSHQSDIWSHFHQVAHGTDGSPKVMCKRCGQILEHPYSLSKGADGKDQRHGLSTMKRHLTTAGCQKANKGHNAEITEFLKKGDDTPTEATFSQEGWEEEILSFLSMNRLPFHLIEHPTFKSLINMARSALSLLALPYLLL</sequence>
<proteinExistence type="predicted"/>
<dbReference type="GeneID" id="81442797"/>
<evidence type="ECO:0000256" key="4">
    <source>
        <dbReference type="PROSITE-ProRule" id="PRU00027"/>
    </source>
</evidence>
<name>A0A9W9V148_9EURO</name>
<evidence type="ECO:0000313" key="7">
    <source>
        <dbReference type="Proteomes" id="UP001147782"/>
    </source>
</evidence>
<dbReference type="GO" id="GO:0003677">
    <property type="term" value="F:DNA binding"/>
    <property type="evidence" value="ECO:0007669"/>
    <property type="project" value="InterPro"/>
</dbReference>
<organism evidence="6 7">
    <name type="scientific">Penicillium cataractarum</name>
    <dbReference type="NCBI Taxonomy" id="2100454"/>
    <lineage>
        <taxon>Eukaryota</taxon>
        <taxon>Fungi</taxon>
        <taxon>Dikarya</taxon>
        <taxon>Ascomycota</taxon>
        <taxon>Pezizomycotina</taxon>
        <taxon>Eurotiomycetes</taxon>
        <taxon>Eurotiomycetidae</taxon>
        <taxon>Eurotiales</taxon>
        <taxon>Aspergillaceae</taxon>
        <taxon>Penicillium</taxon>
    </lineage>
</organism>